<sequence length="483" mass="50250">MAPASAPRPWRRVGTALADRLGGRRQARVVVLMGCVLALNAADVGVIGAIVHELRSSLHIGNTQVGVLTAAPAAVGAVATVPVGQLTDRVRRVPLLAGSVVLWSAAMVVGGLAESYEWLLASRVALGAVTATAGPTVASLIGDLFPPEERAATYGRILAGELVGVGVGLLAGGNIAAFASWRVSFWFVAMLGFVLAVLLWRMLPEPARGARGASGGRGGEELAQRRVDEAGVRPDPRTVLAEDPERMTLPQAARYVLAIRTNVIIILASAIGYFFFAGLRTFAIVFVLERYAVGRGGLSAFVLVVGAAALAGVLVGGRLADRRLRGGKVTARVGVPGAAFAASALLFLPALLTDRALIALPLLTLGAAALAAANPPLDAVRLDVVHFRLWGRAEAIRTIVRMSGEAAAPVLFGWLSGVLGAGRSTAVGLDRVFLLTLIPLLGNGLLLLGARRGYPRDVASALESERRYPGPSRSSFGGSFRMR</sequence>
<dbReference type="GO" id="GO:0022857">
    <property type="term" value="F:transmembrane transporter activity"/>
    <property type="evidence" value="ECO:0007669"/>
    <property type="project" value="InterPro"/>
</dbReference>
<keyword evidence="3 6" id="KW-0812">Transmembrane</keyword>
<feature type="transmembrane region" description="Helical" evidence="6">
    <location>
        <begin position="432"/>
        <end position="450"/>
    </location>
</feature>
<dbReference type="PANTHER" id="PTHR43124:SF3">
    <property type="entry name" value="CHLORAMPHENICOL EFFLUX PUMP RV0191"/>
    <property type="match status" value="1"/>
</dbReference>
<feature type="transmembrane region" description="Helical" evidence="6">
    <location>
        <begin position="329"/>
        <end position="352"/>
    </location>
</feature>
<keyword evidence="2" id="KW-1003">Cell membrane</keyword>
<dbReference type="EMBL" id="FZNP01000013">
    <property type="protein sequence ID" value="SNS21528.1"/>
    <property type="molecule type" value="Genomic_DNA"/>
</dbReference>
<dbReference type="InterPro" id="IPR011701">
    <property type="entry name" value="MFS"/>
</dbReference>
<proteinExistence type="predicted"/>
<dbReference type="Pfam" id="PF07690">
    <property type="entry name" value="MFS_1"/>
    <property type="match status" value="1"/>
</dbReference>
<feature type="transmembrane region" description="Helical" evidence="6">
    <location>
        <begin position="185"/>
        <end position="203"/>
    </location>
</feature>
<dbReference type="OrthoDB" id="6057322at2"/>
<protein>
    <submittedName>
        <fullName evidence="8">Predicted arabinose efflux permease, MFS family</fullName>
    </submittedName>
</protein>
<feature type="transmembrane region" description="Helical" evidence="6">
    <location>
        <begin position="296"/>
        <end position="317"/>
    </location>
</feature>
<gene>
    <name evidence="8" type="ORF">SAMN06265355_11320</name>
</gene>
<evidence type="ECO:0000256" key="2">
    <source>
        <dbReference type="ARBA" id="ARBA00022475"/>
    </source>
</evidence>
<keyword evidence="4 6" id="KW-1133">Transmembrane helix</keyword>
<feature type="transmembrane region" description="Helical" evidence="6">
    <location>
        <begin position="255"/>
        <end position="276"/>
    </location>
</feature>
<evidence type="ECO:0000256" key="5">
    <source>
        <dbReference type="ARBA" id="ARBA00023136"/>
    </source>
</evidence>
<keyword evidence="9" id="KW-1185">Reference proteome</keyword>
<keyword evidence="5 6" id="KW-0472">Membrane</keyword>
<dbReference type="SUPFAM" id="SSF103473">
    <property type="entry name" value="MFS general substrate transporter"/>
    <property type="match status" value="1"/>
</dbReference>
<dbReference type="RefSeq" id="WP_089315022.1">
    <property type="nucleotide sequence ID" value="NZ_FZNP01000013.1"/>
</dbReference>
<feature type="transmembrane region" description="Helical" evidence="6">
    <location>
        <begin position="398"/>
        <end position="420"/>
    </location>
</feature>
<dbReference type="PANTHER" id="PTHR43124">
    <property type="entry name" value="PURINE EFFLUX PUMP PBUE"/>
    <property type="match status" value="1"/>
</dbReference>
<name>A0A239CP60_9ACTN</name>
<feature type="transmembrane region" description="Helical" evidence="6">
    <location>
        <begin position="95"/>
        <end position="113"/>
    </location>
</feature>
<organism evidence="8 9">
    <name type="scientific">Actinomadura mexicana</name>
    <dbReference type="NCBI Taxonomy" id="134959"/>
    <lineage>
        <taxon>Bacteria</taxon>
        <taxon>Bacillati</taxon>
        <taxon>Actinomycetota</taxon>
        <taxon>Actinomycetes</taxon>
        <taxon>Streptosporangiales</taxon>
        <taxon>Thermomonosporaceae</taxon>
        <taxon>Actinomadura</taxon>
    </lineage>
</organism>
<dbReference type="InterPro" id="IPR050189">
    <property type="entry name" value="MFS_Efflux_Transporters"/>
</dbReference>
<dbReference type="InterPro" id="IPR036259">
    <property type="entry name" value="MFS_trans_sf"/>
</dbReference>
<accession>A0A239CP60</accession>
<feature type="transmembrane region" description="Helical" evidence="6">
    <location>
        <begin position="63"/>
        <end position="83"/>
    </location>
</feature>
<evidence type="ECO:0000256" key="3">
    <source>
        <dbReference type="ARBA" id="ARBA00022692"/>
    </source>
</evidence>
<dbReference type="Proteomes" id="UP000198420">
    <property type="component" value="Unassembled WGS sequence"/>
</dbReference>
<evidence type="ECO:0000256" key="6">
    <source>
        <dbReference type="SAM" id="Phobius"/>
    </source>
</evidence>
<evidence type="ECO:0000313" key="9">
    <source>
        <dbReference type="Proteomes" id="UP000198420"/>
    </source>
</evidence>
<evidence type="ECO:0000313" key="8">
    <source>
        <dbReference type="EMBL" id="SNS21528.1"/>
    </source>
</evidence>
<dbReference type="InterPro" id="IPR020846">
    <property type="entry name" value="MFS_dom"/>
</dbReference>
<evidence type="ECO:0000256" key="4">
    <source>
        <dbReference type="ARBA" id="ARBA00022989"/>
    </source>
</evidence>
<comment type="subcellular location">
    <subcellularLocation>
        <location evidence="1">Cell membrane</location>
        <topology evidence="1">Multi-pass membrane protein</topology>
    </subcellularLocation>
</comment>
<dbReference type="AlphaFoldDB" id="A0A239CP60"/>
<evidence type="ECO:0000256" key="1">
    <source>
        <dbReference type="ARBA" id="ARBA00004651"/>
    </source>
</evidence>
<feature type="transmembrane region" description="Helical" evidence="6">
    <location>
        <begin position="157"/>
        <end position="179"/>
    </location>
</feature>
<evidence type="ECO:0000259" key="7">
    <source>
        <dbReference type="PROSITE" id="PS50850"/>
    </source>
</evidence>
<dbReference type="Gene3D" id="1.20.1250.20">
    <property type="entry name" value="MFS general substrate transporter like domains"/>
    <property type="match status" value="1"/>
</dbReference>
<dbReference type="PROSITE" id="PS50850">
    <property type="entry name" value="MFS"/>
    <property type="match status" value="1"/>
</dbReference>
<feature type="domain" description="Major facilitator superfamily (MFS) profile" evidence="7">
    <location>
        <begin position="29"/>
        <end position="454"/>
    </location>
</feature>
<reference evidence="9" key="1">
    <citation type="submission" date="2017-06" db="EMBL/GenBank/DDBJ databases">
        <authorList>
            <person name="Varghese N."/>
            <person name="Submissions S."/>
        </authorList>
    </citation>
    <scope>NUCLEOTIDE SEQUENCE [LARGE SCALE GENOMIC DNA]</scope>
    <source>
        <strain evidence="9">DSM 44485</strain>
    </source>
</reference>
<feature type="transmembrane region" description="Helical" evidence="6">
    <location>
        <begin position="358"/>
        <end position="377"/>
    </location>
</feature>
<dbReference type="GO" id="GO:0005886">
    <property type="term" value="C:plasma membrane"/>
    <property type="evidence" value="ECO:0007669"/>
    <property type="project" value="UniProtKB-SubCell"/>
</dbReference>
<feature type="transmembrane region" description="Helical" evidence="6">
    <location>
        <begin position="125"/>
        <end position="145"/>
    </location>
</feature>
<feature type="transmembrane region" description="Helical" evidence="6">
    <location>
        <begin position="29"/>
        <end position="51"/>
    </location>
</feature>